<feature type="transmembrane region" description="Helical" evidence="9">
    <location>
        <begin position="70"/>
        <end position="90"/>
    </location>
</feature>
<dbReference type="Gene3D" id="1.20.5.1930">
    <property type="match status" value="1"/>
</dbReference>
<evidence type="ECO:0000259" key="10">
    <source>
        <dbReference type="Pfam" id="PF02518"/>
    </source>
</evidence>
<comment type="caution">
    <text evidence="12">The sequence shown here is derived from an EMBL/GenBank/DDBJ whole genome shotgun (WGS) entry which is preliminary data.</text>
</comment>
<dbReference type="Pfam" id="PF07730">
    <property type="entry name" value="HisKA_3"/>
    <property type="match status" value="1"/>
</dbReference>
<keyword evidence="3" id="KW-0597">Phosphoprotein</keyword>
<dbReference type="GO" id="GO:0016020">
    <property type="term" value="C:membrane"/>
    <property type="evidence" value="ECO:0007669"/>
    <property type="project" value="InterPro"/>
</dbReference>
<dbReference type="InterPro" id="IPR036890">
    <property type="entry name" value="HATPase_C_sf"/>
</dbReference>
<keyword evidence="13" id="KW-1185">Reference proteome</keyword>
<proteinExistence type="predicted"/>
<dbReference type="PANTHER" id="PTHR24421:SF10">
    <property type="entry name" value="NITRATE_NITRITE SENSOR PROTEIN NARQ"/>
    <property type="match status" value="1"/>
</dbReference>
<evidence type="ECO:0000256" key="9">
    <source>
        <dbReference type="SAM" id="Phobius"/>
    </source>
</evidence>
<feature type="domain" description="Histidine kinase/HSP90-like ATPase" evidence="10">
    <location>
        <begin position="240"/>
        <end position="322"/>
    </location>
</feature>
<dbReference type="InterPro" id="IPR011712">
    <property type="entry name" value="Sig_transdc_His_kin_sub3_dim/P"/>
</dbReference>
<evidence type="ECO:0000256" key="7">
    <source>
        <dbReference type="ARBA" id="ARBA00022840"/>
    </source>
</evidence>
<dbReference type="InterPro" id="IPR003594">
    <property type="entry name" value="HATPase_dom"/>
</dbReference>
<dbReference type="Pfam" id="PF02518">
    <property type="entry name" value="HATPase_c"/>
    <property type="match status" value="1"/>
</dbReference>
<organism evidence="12 13">
    <name type="scientific">Desulfocucumis palustris</name>
    <dbReference type="NCBI Taxonomy" id="1898651"/>
    <lineage>
        <taxon>Bacteria</taxon>
        <taxon>Bacillati</taxon>
        <taxon>Bacillota</taxon>
        <taxon>Clostridia</taxon>
        <taxon>Eubacteriales</taxon>
        <taxon>Desulfocucumaceae</taxon>
        <taxon>Desulfocucumis</taxon>
    </lineage>
</organism>
<keyword evidence="8" id="KW-0902">Two-component regulatory system</keyword>
<keyword evidence="9" id="KW-0472">Membrane</keyword>
<dbReference type="GO" id="GO:0046983">
    <property type="term" value="F:protein dimerization activity"/>
    <property type="evidence" value="ECO:0007669"/>
    <property type="project" value="InterPro"/>
</dbReference>
<comment type="catalytic activity">
    <reaction evidence="1">
        <text>ATP + protein L-histidine = ADP + protein N-phospho-L-histidine.</text>
        <dbReference type="EC" id="2.7.13.3"/>
    </reaction>
</comment>
<evidence type="ECO:0000256" key="2">
    <source>
        <dbReference type="ARBA" id="ARBA00012438"/>
    </source>
</evidence>
<dbReference type="CDD" id="cd16917">
    <property type="entry name" value="HATPase_UhpB-NarQ-NarX-like"/>
    <property type="match status" value="1"/>
</dbReference>
<keyword evidence="4" id="KW-0808">Transferase</keyword>
<dbReference type="AlphaFoldDB" id="A0A2L2XDC0"/>
<evidence type="ECO:0000256" key="5">
    <source>
        <dbReference type="ARBA" id="ARBA00022741"/>
    </source>
</evidence>
<keyword evidence="5" id="KW-0547">Nucleotide-binding</keyword>
<evidence type="ECO:0000259" key="11">
    <source>
        <dbReference type="Pfam" id="PF07730"/>
    </source>
</evidence>
<protein>
    <recommendedName>
        <fullName evidence="2">histidine kinase</fullName>
        <ecNumber evidence="2">2.7.13.3</ecNumber>
    </recommendedName>
</protein>
<dbReference type="GO" id="GO:0005524">
    <property type="term" value="F:ATP binding"/>
    <property type="evidence" value="ECO:0007669"/>
    <property type="project" value="UniProtKB-KW"/>
</dbReference>
<keyword evidence="6 12" id="KW-0418">Kinase</keyword>
<evidence type="ECO:0000256" key="8">
    <source>
        <dbReference type="ARBA" id="ARBA00023012"/>
    </source>
</evidence>
<evidence type="ECO:0000256" key="1">
    <source>
        <dbReference type="ARBA" id="ARBA00000085"/>
    </source>
</evidence>
<name>A0A2L2XDC0_9FIRM</name>
<dbReference type="Proteomes" id="UP000239549">
    <property type="component" value="Unassembled WGS sequence"/>
</dbReference>
<dbReference type="InterPro" id="IPR050482">
    <property type="entry name" value="Sensor_HK_TwoCompSys"/>
</dbReference>
<dbReference type="SUPFAM" id="SSF55874">
    <property type="entry name" value="ATPase domain of HSP90 chaperone/DNA topoisomerase II/histidine kinase"/>
    <property type="match status" value="1"/>
</dbReference>
<dbReference type="PANTHER" id="PTHR24421">
    <property type="entry name" value="NITRATE/NITRITE SENSOR PROTEIN NARX-RELATED"/>
    <property type="match status" value="1"/>
</dbReference>
<dbReference type="EC" id="2.7.13.3" evidence="2"/>
<evidence type="ECO:0000256" key="3">
    <source>
        <dbReference type="ARBA" id="ARBA00022553"/>
    </source>
</evidence>
<dbReference type="Gene3D" id="3.30.565.10">
    <property type="entry name" value="Histidine kinase-like ATPase, C-terminal domain"/>
    <property type="match status" value="1"/>
</dbReference>
<accession>A0A2L2XDC0</accession>
<gene>
    <name evidence="12" type="ORF">DCCM_3337</name>
</gene>
<keyword evidence="7" id="KW-0067">ATP-binding</keyword>
<feature type="domain" description="Signal transduction histidine kinase subgroup 3 dimerisation and phosphoacceptor" evidence="11">
    <location>
        <begin position="131"/>
        <end position="195"/>
    </location>
</feature>
<dbReference type="GO" id="GO:0000155">
    <property type="term" value="F:phosphorelay sensor kinase activity"/>
    <property type="evidence" value="ECO:0007669"/>
    <property type="project" value="InterPro"/>
</dbReference>
<evidence type="ECO:0000256" key="6">
    <source>
        <dbReference type="ARBA" id="ARBA00022777"/>
    </source>
</evidence>
<keyword evidence="9" id="KW-0812">Transmembrane</keyword>
<reference evidence="13" key="1">
    <citation type="submission" date="2018-02" db="EMBL/GenBank/DDBJ databases">
        <title>Genome sequence of Desulfocucumis palustris strain NAW-5.</title>
        <authorList>
            <person name="Watanabe M."/>
            <person name="Kojima H."/>
            <person name="Fukui M."/>
        </authorList>
    </citation>
    <scope>NUCLEOTIDE SEQUENCE [LARGE SCALE GENOMIC DNA]</scope>
    <source>
        <strain evidence="13">NAW-5</strain>
    </source>
</reference>
<sequence length="336" mass="37951">MNMITLLLDLFLAVLISLFPKSAGFDKLFMIYLIEGTAILPKPFFIIYAMLATTASVGSNALFELRETGQAQLLGIAEILLYGFAFILVLSERRQREQRLAFKKLTKELEYVNLQLNESMALSEKLASEAERRRIAGEIHDGFGHDLTGLILTLEAGKRLLNHDPEAAKTYWDKALQVSRTALNSVRELVSEKRESYFEFELVSRLNEMARKAQALTGLQIELDMRPRGLCLSSKEDFNLYRIFQEAVTNTLRHANADRAQISISANRESLSFSYCDNGAGTNRIEEGNGLKGMKERIAELGGVIYFQSQRGKGFKIHGHIDRRRVGNEEDKNSDC</sequence>
<evidence type="ECO:0000313" key="12">
    <source>
        <dbReference type="EMBL" id="GBF34225.1"/>
    </source>
</evidence>
<keyword evidence="9" id="KW-1133">Transmembrane helix</keyword>
<dbReference type="EMBL" id="BFAV01000130">
    <property type="protein sequence ID" value="GBF34225.1"/>
    <property type="molecule type" value="Genomic_DNA"/>
</dbReference>
<evidence type="ECO:0000313" key="13">
    <source>
        <dbReference type="Proteomes" id="UP000239549"/>
    </source>
</evidence>
<evidence type="ECO:0000256" key="4">
    <source>
        <dbReference type="ARBA" id="ARBA00022679"/>
    </source>
</evidence>